<dbReference type="EMBL" id="JACIBY010000014">
    <property type="protein sequence ID" value="MBB3841175.1"/>
    <property type="molecule type" value="Genomic_DNA"/>
</dbReference>
<keyword evidence="5" id="KW-1185">Reference proteome</keyword>
<dbReference type="RefSeq" id="WP_183978668.1">
    <property type="nucleotide sequence ID" value="NZ_JACIBY010000014.1"/>
</dbReference>
<dbReference type="PANTHER" id="PTHR12526">
    <property type="entry name" value="GLYCOSYLTRANSFERASE"/>
    <property type="match status" value="1"/>
</dbReference>
<dbReference type="Proteomes" id="UP000541352">
    <property type="component" value="Unassembled WGS sequence"/>
</dbReference>
<evidence type="ECO:0000259" key="3">
    <source>
        <dbReference type="Pfam" id="PF00534"/>
    </source>
</evidence>
<evidence type="ECO:0000256" key="2">
    <source>
        <dbReference type="ARBA" id="ARBA00022679"/>
    </source>
</evidence>
<dbReference type="PANTHER" id="PTHR12526:SF629">
    <property type="entry name" value="TEICHURONIC ACID BIOSYNTHESIS GLYCOSYLTRANSFERASE TUAH-RELATED"/>
    <property type="match status" value="1"/>
</dbReference>
<comment type="caution">
    <text evidence="4">The sequence shown here is derived from an EMBL/GenBank/DDBJ whole genome shotgun (WGS) entry which is preliminary data.</text>
</comment>
<evidence type="ECO:0000256" key="1">
    <source>
        <dbReference type="ARBA" id="ARBA00022676"/>
    </source>
</evidence>
<gene>
    <name evidence="4" type="ORF">FHS57_005196</name>
</gene>
<keyword evidence="1" id="KW-0328">Glycosyltransferase</keyword>
<proteinExistence type="predicted"/>
<organism evidence="4 5">
    <name type="scientific">Runella defluvii</name>
    <dbReference type="NCBI Taxonomy" id="370973"/>
    <lineage>
        <taxon>Bacteria</taxon>
        <taxon>Pseudomonadati</taxon>
        <taxon>Bacteroidota</taxon>
        <taxon>Cytophagia</taxon>
        <taxon>Cytophagales</taxon>
        <taxon>Spirosomataceae</taxon>
        <taxon>Runella</taxon>
    </lineage>
</organism>
<name>A0A7W5ZPB8_9BACT</name>
<reference evidence="4 5" key="1">
    <citation type="submission" date="2020-08" db="EMBL/GenBank/DDBJ databases">
        <title>Genomic Encyclopedia of Type Strains, Phase IV (KMG-IV): sequencing the most valuable type-strain genomes for metagenomic binning, comparative biology and taxonomic classification.</title>
        <authorList>
            <person name="Goeker M."/>
        </authorList>
    </citation>
    <scope>NUCLEOTIDE SEQUENCE [LARGE SCALE GENOMIC DNA]</scope>
    <source>
        <strain evidence="4 5">DSM 17976</strain>
    </source>
</reference>
<dbReference type="AlphaFoldDB" id="A0A7W5ZPB8"/>
<evidence type="ECO:0000313" key="4">
    <source>
        <dbReference type="EMBL" id="MBB3841175.1"/>
    </source>
</evidence>
<keyword evidence="2 4" id="KW-0808">Transferase</keyword>
<dbReference type="SUPFAM" id="SSF53756">
    <property type="entry name" value="UDP-Glycosyltransferase/glycogen phosphorylase"/>
    <property type="match status" value="1"/>
</dbReference>
<dbReference type="Gene3D" id="3.40.50.2000">
    <property type="entry name" value="Glycogen Phosphorylase B"/>
    <property type="match status" value="1"/>
</dbReference>
<feature type="domain" description="Glycosyl transferase family 1" evidence="3">
    <location>
        <begin position="184"/>
        <end position="346"/>
    </location>
</feature>
<dbReference type="Pfam" id="PF00534">
    <property type="entry name" value="Glycos_transf_1"/>
    <property type="match status" value="1"/>
</dbReference>
<dbReference type="GO" id="GO:0016757">
    <property type="term" value="F:glycosyltransferase activity"/>
    <property type="evidence" value="ECO:0007669"/>
    <property type="project" value="UniProtKB-KW"/>
</dbReference>
<protein>
    <submittedName>
        <fullName evidence="4">Glycosyltransferase involved in cell wall biosynthesis</fullName>
    </submittedName>
</protein>
<dbReference type="InterPro" id="IPR001296">
    <property type="entry name" value="Glyco_trans_1"/>
</dbReference>
<sequence length="367" mass="42330">MQDVTSPPRVLLVSTVHPATDPRIVGKIASSLKQHFEVQVLLPEQPVSGAFLKVRFPFFKRIWQRVLVAQPVILLHFLRTRPQFVHIFVAELLPLAFVFQWLGAEVIYEVQENLYKKIPLKTYNRGWLWVRLFQFFDQRARKRFKFVFTEDAYLSEYQNLTKAYAVVHNFAASEWLLVPPPVPNLNQPTFFYAGVISVERAFDTLVKAIVVVKKKYPAVRVQLFGPVRIPNLTQLDGHQEVKENLIFYGYRTQSEAFVYAREALAGIALLKPVGDYVDSYPTKLFDYMALALPVITSDLPLLTNVVNESQCGFCVNPYDADALAEQLIWCIENPQNLKKMGENGRDAIKEKYNWANEAKKLVELYRK</sequence>
<accession>A0A7W5ZPB8</accession>
<evidence type="ECO:0000313" key="5">
    <source>
        <dbReference type="Proteomes" id="UP000541352"/>
    </source>
</evidence>